<reference evidence="8 9" key="1">
    <citation type="submission" date="2006-02" db="EMBL/GenBank/DDBJ databases">
        <authorList>
            <person name="Pinhassi J."/>
            <person name="Pedros-Alio C."/>
            <person name="Ferriera S."/>
            <person name="Johnson J."/>
            <person name="Kravitz S."/>
            <person name="Halpern A."/>
            <person name="Remington K."/>
            <person name="Beeson K."/>
            <person name="Tran B."/>
            <person name="Rogers Y.-H."/>
            <person name="Friedman R."/>
            <person name="Venter J.C."/>
        </authorList>
    </citation>
    <scope>NUCLEOTIDE SEQUENCE [LARGE SCALE GENOMIC DNA]</scope>
    <source>
        <strain evidence="8 9">MED297</strain>
    </source>
</reference>
<keyword evidence="6" id="KW-0805">Transcription regulation</keyword>
<dbReference type="Pfam" id="PF02237">
    <property type="entry name" value="BPL_C"/>
    <property type="match status" value="1"/>
</dbReference>
<dbReference type="Pfam" id="PF03099">
    <property type="entry name" value="BPL_LplA_LipB"/>
    <property type="match status" value="1"/>
</dbReference>
<dbReference type="InterPro" id="IPR004408">
    <property type="entry name" value="Biotin_CoA_COase_ligase"/>
</dbReference>
<evidence type="ECO:0000256" key="1">
    <source>
        <dbReference type="ARBA" id="ARBA00022598"/>
    </source>
</evidence>
<dbReference type="HOGENOM" id="CLU_051096_4_0_6"/>
<dbReference type="SUPFAM" id="SSF55681">
    <property type="entry name" value="Class II aaRS and biotin synthetases"/>
    <property type="match status" value="1"/>
</dbReference>
<dbReference type="InterPro" id="IPR036388">
    <property type="entry name" value="WH-like_DNA-bd_sf"/>
</dbReference>
<dbReference type="GO" id="GO:0006355">
    <property type="term" value="P:regulation of DNA-templated transcription"/>
    <property type="evidence" value="ECO:0007669"/>
    <property type="project" value="UniProtKB-UniRule"/>
</dbReference>
<dbReference type="PANTHER" id="PTHR12835">
    <property type="entry name" value="BIOTIN PROTEIN LIGASE"/>
    <property type="match status" value="1"/>
</dbReference>
<accession>A4BF43</accession>
<evidence type="ECO:0000313" key="8">
    <source>
        <dbReference type="EMBL" id="EAR09156.1"/>
    </source>
</evidence>
<feature type="binding site" evidence="6">
    <location>
        <position position="186"/>
    </location>
    <ligand>
        <name>biotin</name>
        <dbReference type="ChEBI" id="CHEBI:57586"/>
    </ligand>
</feature>
<dbReference type="GO" id="GO:0003677">
    <property type="term" value="F:DNA binding"/>
    <property type="evidence" value="ECO:0007669"/>
    <property type="project" value="UniProtKB-UniRule"/>
</dbReference>
<dbReference type="InterPro" id="IPR013196">
    <property type="entry name" value="HTH_11"/>
</dbReference>
<dbReference type="InterPro" id="IPR008988">
    <property type="entry name" value="Transcriptional_repressor_C"/>
</dbReference>
<evidence type="ECO:0000259" key="7">
    <source>
        <dbReference type="PROSITE" id="PS51733"/>
    </source>
</evidence>
<sequence>MKNTIQIIHQLASQNFVSGEAMASHFHVTRATISTWVRELQGYGLDIHKVRGKGYRLAEPIDLLDKNRILSAMNASTRAGFGVVDISLETGSTNETALTAHYTDQRWHLYSTEFQSTGRGRRGRQWVSPLASSLMFTLSSKRQWSLDLLYLASVLVGLSVAQYLNYKLNKKVQLKWPNDLYVDGQKLGGILCELRGSPQDEALLVIGVGLNVYRAPQGTDREATCLFAQDEPCLDRSSLLAGLCERITQDLSHATEVGVSTQLERWDELDFLKNKTINVHQGEQIISGIAMGIDEKGQLKLRDTNGQVRTFNGGEVSVRW</sequence>
<comment type="caution">
    <text evidence="8">The sequence shown here is derived from an EMBL/GenBank/DDBJ whole genome shotgun (WGS) entry which is preliminary data.</text>
</comment>
<protein>
    <recommendedName>
        <fullName evidence="6">Bifunctional ligase/repressor BirA</fullName>
    </recommendedName>
    <alternativeName>
        <fullName evidence="6">Biotin operon repressor</fullName>
    </alternativeName>
    <alternativeName>
        <fullName evidence="6">Biotin--[acetyl-CoA-carboxylase] ligase</fullName>
        <ecNumber evidence="6">6.3.4.15</ecNumber>
    </alternativeName>
    <alternativeName>
        <fullName evidence="6">Biotin--protein ligase</fullName>
    </alternativeName>
    <alternativeName>
        <fullName evidence="6">Biotin-[acetyl-CoA carboxylase] synthetase</fullName>
    </alternativeName>
</protein>
<dbReference type="STRING" id="314283.MED297_06733"/>
<feature type="DNA-binding region" description="H-T-H motif" evidence="6">
    <location>
        <begin position="19"/>
        <end position="38"/>
    </location>
</feature>
<keyword evidence="6" id="KW-0678">Repressor</keyword>
<dbReference type="InterPro" id="IPR045864">
    <property type="entry name" value="aa-tRNA-synth_II/BPL/LPL"/>
</dbReference>
<dbReference type="GO" id="GO:0005737">
    <property type="term" value="C:cytoplasm"/>
    <property type="evidence" value="ECO:0007669"/>
    <property type="project" value="TreeGrafter"/>
</dbReference>
<evidence type="ECO:0000256" key="3">
    <source>
        <dbReference type="ARBA" id="ARBA00022840"/>
    </source>
</evidence>
<dbReference type="SUPFAM" id="SSF50037">
    <property type="entry name" value="C-terminal domain of transcriptional repressors"/>
    <property type="match status" value="1"/>
</dbReference>
<dbReference type="PROSITE" id="PS51733">
    <property type="entry name" value="BPL_LPL_CATALYTIC"/>
    <property type="match status" value="1"/>
</dbReference>
<comment type="function">
    <text evidence="6">Acts both as a biotin--[acetyl-CoA-carboxylase] ligase and a biotin-operon repressor. In the presence of ATP, BirA activates biotin to form the BirA-biotinyl-5'-adenylate (BirA-bio-5'-AMP or holoBirA) complex. HoloBirA can either transfer the biotinyl moiety to the biotin carboxyl carrier protein (BCCP) subunit of acetyl-CoA carboxylase, or bind to the biotin operator site and inhibit transcription of the operon.</text>
</comment>
<dbReference type="GO" id="GO:0005524">
    <property type="term" value="F:ATP binding"/>
    <property type="evidence" value="ECO:0007669"/>
    <property type="project" value="UniProtKB-UniRule"/>
</dbReference>
<keyword evidence="3 6" id="KW-0067">ATP-binding</keyword>
<evidence type="ECO:0000256" key="6">
    <source>
        <dbReference type="HAMAP-Rule" id="MF_00978"/>
    </source>
</evidence>
<evidence type="ECO:0000256" key="4">
    <source>
        <dbReference type="ARBA" id="ARBA00023267"/>
    </source>
</evidence>
<dbReference type="AlphaFoldDB" id="A4BF43"/>
<keyword evidence="6" id="KW-0804">Transcription</keyword>
<dbReference type="NCBIfam" id="TIGR00121">
    <property type="entry name" value="birA_ligase"/>
    <property type="match status" value="1"/>
</dbReference>
<dbReference type="InterPro" id="IPR004143">
    <property type="entry name" value="BPL_LPL_catalytic"/>
</dbReference>
<comment type="catalytic activity">
    <reaction evidence="5 6">
        <text>biotin + L-lysyl-[protein] + ATP = N(6)-biotinyl-L-lysyl-[protein] + AMP + diphosphate + H(+)</text>
        <dbReference type="Rhea" id="RHEA:11756"/>
        <dbReference type="Rhea" id="RHEA-COMP:9752"/>
        <dbReference type="Rhea" id="RHEA-COMP:10505"/>
        <dbReference type="ChEBI" id="CHEBI:15378"/>
        <dbReference type="ChEBI" id="CHEBI:29969"/>
        <dbReference type="ChEBI" id="CHEBI:30616"/>
        <dbReference type="ChEBI" id="CHEBI:33019"/>
        <dbReference type="ChEBI" id="CHEBI:57586"/>
        <dbReference type="ChEBI" id="CHEBI:83144"/>
        <dbReference type="ChEBI" id="CHEBI:456215"/>
        <dbReference type="EC" id="6.3.4.15"/>
    </reaction>
</comment>
<evidence type="ECO:0000256" key="2">
    <source>
        <dbReference type="ARBA" id="ARBA00022741"/>
    </source>
</evidence>
<keyword evidence="2 6" id="KW-0547">Nucleotide-binding</keyword>
<dbReference type="InterPro" id="IPR003142">
    <property type="entry name" value="BPL_C"/>
</dbReference>
<feature type="domain" description="BPL/LPL catalytic" evidence="7">
    <location>
        <begin position="82"/>
        <end position="259"/>
    </location>
</feature>
<dbReference type="CDD" id="cd16442">
    <property type="entry name" value="BPL"/>
    <property type="match status" value="1"/>
</dbReference>
<dbReference type="EC" id="6.3.4.15" evidence="6"/>
<feature type="binding site" evidence="6">
    <location>
        <begin position="119"/>
        <end position="121"/>
    </location>
    <ligand>
        <name>biotin</name>
        <dbReference type="ChEBI" id="CHEBI:57586"/>
    </ligand>
</feature>
<comment type="similarity">
    <text evidence="6">Belongs to the biotin--protein ligase family.</text>
</comment>
<dbReference type="GO" id="GO:0004077">
    <property type="term" value="F:biotin--[biotin carboxyl-carrier protein] ligase activity"/>
    <property type="evidence" value="ECO:0007669"/>
    <property type="project" value="UniProtKB-UniRule"/>
</dbReference>
<proteinExistence type="inferred from homology"/>
<evidence type="ECO:0000313" key="9">
    <source>
        <dbReference type="Proteomes" id="UP000005953"/>
    </source>
</evidence>
<dbReference type="EMBL" id="AAOE01000012">
    <property type="protein sequence ID" value="EAR09156.1"/>
    <property type="molecule type" value="Genomic_DNA"/>
</dbReference>
<keyword evidence="1 6" id="KW-0436">Ligase</keyword>
<dbReference type="InterPro" id="IPR036390">
    <property type="entry name" value="WH_DNA-bd_sf"/>
</dbReference>
<keyword evidence="6" id="KW-0238">DNA-binding</keyword>
<keyword evidence="4 6" id="KW-0092">Biotin</keyword>
<dbReference type="PANTHER" id="PTHR12835:SF5">
    <property type="entry name" value="BIOTIN--PROTEIN LIGASE"/>
    <property type="match status" value="1"/>
</dbReference>
<dbReference type="RefSeq" id="WP_008045218.1">
    <property type="nucleotide sequence ID" value="NZ_CH724152.1"/>
</dbReference>
<evidence type="ECO:0000256" key="5">
    <source>
        <dbReference type="ARBA" id="ARBA00047846"/>
    </source>
</evidence>
<dbReference type="OrthoDB" id="9807064at2"/>
<organism evidence="8 9">
    <name type="scientific">Reinekea blandensis MED297</name>
    <dbReference type="NCBI Taxonomy" id="314283"/>
    <lineage>
        <taxon>Bacteria</taxon>
        <taxon>Pseudomonadati</taxon>
        <taxon>Pseudomonadota</taxon>
        <taxon>Gammaproteobacteria</taxon>
        <taxon>Oceanospirillales</taxon>
        <taxon>Saccharospirillaceae</taxon>
        <taxon>Reinekea</taxon>
    </lineage>
</organism>
<keyword evidence="9" id="KW-1185">Reference proteome</keyword>
<gene>
    <name evidence="6" type="primary">birA</name>
    <name evidence="8" type="ORF">MED297_06733</name>
</gene>
<dbReference type="Gene3D" id="2.30.30.100">
    <property type="match status" value="1"/>
</dbReference>
<dbReference type="InterPro" id="IPR030855">
    <property type="entry name" value="Bifunct_BirA"/>
</dbReference>
<dbReference type="Pfam" id="PF08279">
    <property type="entry name" value="HTH_11"/>
    <property type="match status" value="1"/>
</dbReference>
<dbReference type="Proteomes" id="UP000005953">
    <property type="component" value="Unassembled WGS sequence"/>
</dbReference>
<dbReference type="Gene3D" id="1.10.10.10">
    <property type="entry name" value="Winged helix-like DNA-binding domain superfamily/Winged helix DNA-binding domain"/>
    <property type="match status" value="1"/>
</dbReference>
<name>A4BF43_9GAMM</name>
<dbReference type="Gene3D" id="3.30.930.10">
    <property type="entry name" value="Bira Bifunctional Protein, Domain 2"/>
    <property type="match status" value="1"/>
</dbReference>
<dbReference type="SUPFAM" id="SSF46785">
    <property type="entry name" value="Winged helix' DNA-binding domain"/>
    <property type="match status" value="1"/>
</dbReference>
<feature type="binding site" evidence="6">
    <location>
        <begin position="92"/>
        <end position="94"/>
    </location>
    <ligand>
        <name>biotin</name>
        <dbReference type="ChEBI" id="CHEBI:57586"/>
    </ligand>
</feature>
<feature type="binding site" evidence="6">
    <location>
        <position position="115"/>
    </location>
    <ligand>
        <name>biotin</name>
        <dbReference type="ChEBI" id="CHEBI:57586"/>
    </ligand>
</feature>
<dbReference type="HAMAP" id="MF_00978">
    <property type="entry name" value="Bifunct_BirA"/>
    <property type="match status" value="1"/>
</dbReference>